<dbReference type="RefSeq" id="WP_006333067.1">
    <property type="nucleotide sequence ID" value="NZ_BAHC01000097.1"/>
</dbReference>
<evidence type="ECO:0000313" key="3">
    <source>
        <dbReference type="EMBL" id="GAB90351.1"/>
    </source>
</evidence>
<name>K6W9C8_9ACTN</name>
<accession>K6W9C8</accession>
<dbReference type="Pfam" id="PF23544">
    <property type="entry name" value="AtuA_ferredoxin"/>
    <property type="match status" value="1"/>
</dbReference>
<proteinExistence type="predicted"/>
<dbReference type="InterPro" id="IPR056362">
    <property type="entry name" value="AtuA-like_ferredoxin_dom"/>
</dbReference>
<dbReference type="Pfam" id="PF07287">
    <property type="entry name" value="AtuA"/>
    <property type="match status" value="1"/>
</dbReference>
<dbReference type="AlphaFoldDB" id="K6W9C8"/>
<dbReference type="InterPro" id="IPR010839">
    <property type="entry name" value="AtuA_N"/>
</dbReference>
<dbReference type="PANTHER" id="PTHR47585">
    <property type="match status" value="1"/>
</dbReference>
<sequence>MVRGPIRIANFSGYLGDRRSGIDEAMAGDPIDVLIGDYLAEITLASLSAAYQRDPGRGYVEYFVDQIRPHLPAIAERGIKVVTNAGGFHPAQLAAVLRTEAAAVGVELSVAHIDGDNIVADLPRLREQGHRLDNLDGGAPMSDWRATPFAANAYLGGWGVAAALGGGADIVVCGRVTDASLTAGPAAWWHQWAPDDWDAIAGGVVAGHIIECGAHAVGGNFSGFLDIPHMTVPGFPIAEIAADGTCVITKHTRDGGAVTVDTVTAQLVYEIQGPLYLNPDVSVHLDDVRLEDVGPDRVRVAGTTGSPPPPTTKVALFGPVGYTLVNTVYVTAPHVPEKVALIREQLERELPDEVELDLTPLGVAAEDPESQWAATVPLRVMVTAPTAAALAEADIGRRLGSLYLQSIPGFFHDVAAGLTSKPRPRVDYWPGLLPMTALDHRAVLDDGRTVTVPAPQHTEILTQPTHPEPEEAPLSDRVRRVPLGTVTHARSGDKGGNSNVGIWTPDPKVWPWLRRFLTTDEIRRLVPDAKDLDIVRHEFPELRAVHFVLRGLLGTGGSSNTRVDQVGKAIGEYIRARQVLIPDELLADGPAFADDGEFAELSRATTSHIHQATEHDHTTRETR</sequence>
<dbReference type="PANTHER" id="PTHR47585:SF1">
    <property type="entry name" value="DUF1446 DOMAIN-CONTAINING PROTEIN"/>
    <property type="match status" value="1"/>
</dbReference>
<protein>
    <recommendedName>
        <fullName evidence="5">DUF1446 domain-containing protein</fullName>
    </recommendedName>
</protein>
<feature type="domain" description="AtuA-like ferredoxin-fold" evidence="2">
    <location>
        <begin position="481"/>
        <end position="579"/>
    </location>
</feature>
<evidence type="ECO:0008006" key="5">
    <source>
        <dbReference type="Google" id="ProtNLM"/>
    </source>
</evidence>
<feature type="domain" description="Acyclic terpene utilisation N-terminal" evidence="1">
    <location>
        <begin position="6"/>
        <end position="443"/>
    </location>
</feature>
<gene>
    <name evidence="3" type="ORF">GORHZ_097_00270</name>
</gene>
<evidence type="ECO:0000259" key="2">
    <source>
        <dbReference type="Pfam" id="PF23544"/>
    </source>
</evidence>
<dbReference type="EMBL" id="BAHC01000097">
    <property type="protein sequence ID" value="GAB90351.1"/>
    <property type="molecule type" value="Genomic_DNA"/>
</dbReference>
<dbReference type="OrthoDB" id="3959640at2"/>
<dbReference type="eggNOG" id="COG3185">
    <property type="taxonomic scope" value="Bacteria"/>
</dbReference>
<evidence type="ECO:0000259" key="1">
    <source>
        <dbReference type="Pfam" id="PF07287"/>
    </source>
</evidence>
<dbReference type="Proteomes" id="UP000008363">
    <property type="component" value="Unassembled WGS sequence"/>
</dbReference>
<keyword evidence="4" id="KW-1185">Reference proteome</keyword>
<organism evidence="3 4">
    <name type="scientific">Gordonia rhizosphera NBRC 16068</name>
    <dbReference type="NCBI Taxonomy" id="1108045"/>
    <lineage>
        <taxon>Bacteria</taxon>
        <taxon>Bacillati</taxon>
        <taxon>Actinomycetota</taxon>
        <taxon>Actinomycetes</taxon>
        <taxon>Mycobacteriales</taxon>
        <taxon>Gordoniaceae</taxon>
        <taxon>Gordonia</taxon>
    </lineage>
</organism>
<comment type="caution">
    <text evidence="3">The sequence shown here is derived from an EMBL/GenBank/DDBJ whole genome shotgun (WGS) entry which is preliminary data.</text>
</comment>
<dbReference type="STRING" id="1108045.GORHZ_097_00270"/>
<reference evidence="3 4" key="1">
    <citation type="submission" date="2012-08" db="EMBL/GenBank/DDBJ databases">
        <title>Whole genome shotgun sequence of Gordonia rhizosphera NBRC 16068.</title>
        <authorList>
            <person name="Takarada H."/>
            <person name="Isaki S."/>
            <person name="Hosoyama A."/>
            <person name="Tsuchikane K."/>
            <person name="Katsumata H."/>
            <person name="Baba S."/>
            <person name="Ohji S."/>
            <person name="Yamazaki S."/>
            <person name="Fujita N."/>
        </authorList>
    </citation>
    <scope>NUCLEOTIDE SEQUENCE [LARGE SCALE GENOMIC DNA]</scope>
    <source>
        <strain evidence="3 4">NBRC 16068</strain>
    </source>
</reference>
<evidence type="ECO:0000313" key="4">
    <source>
        <dbReference type="Proteomes" id="UP000008363"/>
    </source>
</evidence>